<feature type="compositionally biased region" description="Polar residues" evidence="2">
    <location>
        <begin position="1150"/>
        <end position="1167"/>
    </location>
</feature>
<dbReference type="Proteomes" id="UP001233999">
    <property type="component" value="Unassembled WGS sequence"/>
</dbReference>
<evidence type="ECO:0000256" key="1">
    <source>
        <dbReference type="SAM" id="Coils"/>
    </source>
</evidence>
<feature type="coiled-coil region" evidence="1">
    <location>
        <begin position="423"/>
        <end position="454"/>
    </location>
</feature>
<accession>A0AAD7ZNS6</accession>
<feature type="compositionally biased region" description="Acidic residues" evidence="2">
    <location>
        <begin position="580"/>
        <end position="592"/>
    </location>
</feature>
<feature type="coiled-coil region" evidence="1">
    <location>
        <begin position="834"/>
        <end position="913"/>
    </location>
</feature>
<evidence type="ECO:0000313" key="3">
    <source>
        <dbReference type="EMBL" id="KAJ9583822.1"/>
    </source>
</evidence>
<keyword evidence="1" id="KW-0175">Coiled coil</keyword>
<dbReference type="EMBL" id="JASPKZ010007523">
    <property type="protein sequence ID" value="KAJ9583822.1"/>
    <property type="molecule type" value="Genomic_DNA"/>
</dbReference>
<organism evidence="3 4">
    <name type="scientific">Diploptera punctata</name>
    <name type="common">Pacific beetle cockroach</name>
    <dbReference type="NCBI Taxonomy" id="6984"/>
    <lineage>
        <taxon>Eukaryota</taxon>
        <taxon>Metazoa</taxon>
        <taxon>Ecdysozoa</taxon>
        <taxon>Arthropoda</taxon>
        <taxon>Hexapoda</taxon>
        <taxon>Insecta</taxon>
        <taxon>Pterygota</taxon>
        <taxon>Neoptera</taxon>
        <taxon>Polyneoptera</taxon>
        <taxon>Dictyoptera</taxon>
        <taxon>Blattodea</taxon>
        <taxon>Blaberoidea</taxon>
        <taxon>Blaberidae</taxon>
        <taxon>Diplopterinae</taxon>
        <taxon>Diploptera</taxon>
    </lineage>
</organism>
<evidence type="ECO:0000313" key="4">
    <source>
        <dbReference type="Proteomes" id="UP001233999"/>
    </source>
</evidence>
<gene>
    <name evidence="3" type="ORF">L9F63_021825</name>
</gene>
<comment type="caution">
    <text evidence="3">The sequence shown here is derived from an EMBL/GenBank/DDBJ whole genome shotgun (WGS) entry which is preliminary data.</text>
</comment>
<protein>
    <submittedName>
        <fullName evidence="3">Uncharacterized protein</fullName>
    </submittedName>
</protein>
<reference evidence="3" key="2">
    <citation type="submission" date="2023-05" db="EMBL/GenBank/DDBJ databases">
        <authorList>
            <person name="Fouks B."/>
        </authorList>
    </citation>
    <scope>NUCLEOTIDE SEQUENCE</scope>
    <source>
        <strain evidence="3">Stay&amp;Tobe</strain>
        <tissue evidence="3">Testes</tissue>
    </source>
</reference>
<feature type="region of interest" description="Disordered" evidence="2">
    <location>
        <begin position="1110"/>
        <end position="1216"/>
    </location>
</feature>
<reference evidence="3" key="1">
    <citation type="journal article" date="2023" name="IScience">
        <title>Live-bearing cockroach genome reveals convergent evolutionary mechanisms linked to viviparity in insects and beyond.</title>
        <authorList>
            <person name="Fouks B."/>
            <person name="Harrison M.C."/>
            <person name="Mikhailova A.A."/>
            <person name="Marchal E."/>
            <person name="English S."/>
            <person name="Carruthers M."/>
            <person name="Jennings E.C."/>
            <person name="Chiamaka E.L."/>
            <person name="Frigard R.A."/>
            <person name="Pippel M."/>
            <person name="Attardo G.M."/>
            <person name="Benoit J.B."/>
            <person name="Bornberg-Bauer E."/>
            <person name="Tobe S.S."/>
        </authorList>
    </citation>
    <scope>NUCLEOTIDE SEQUENCE</scope>
    <source>
        <strain evidence="3">Stay&amp;Tobe</strain>
    </source>
</reference>
<feature type="coiled-coil region" evidence="1">
    <location>
        <begin position="620"/>
        <end position="647"/>
    </location>
</feature>
<feature type="coiled-coil region" evidence="1">
    <location>
        <begin position="1229"/>
        <end position="1263"/>
    </location>
</feature>
<feature type="compositionally biased region" description="Low complexity" evidence="2">
    <location>
        <begin position="1168"/>
        <end position="1184"/>
    </location>
</feature>
<feature type="coiled-coil region" evidence="1">
    <location>
        <begin position="1304"/>
        <end position="1331"/>
    </location>
</feature>
<feature type="coiled-coil region" evidence="1">
    <location>
        <begin position="708"/>
        <end position="777"/>
    </location>
</feature>
<feature type="region of interest" description="Disordered" evidence="2">
    <location>
        <begin position="568"/>
        <end position="592"/>
    </location>
</feature>
<feature type="region of interest" description="Disordered" evidence="2">
    <location>
        <begin position="1562"/>
        <end position="1583"/>
    </location>
</feature>
<name>A0AAD7ZNS6_DIPPU</name>
<feature type="coiled-coil region" evidence="1">
    <location>
        <begin position="943"/>
        <end position="1014"/>
    </location>
</feature>
<proteinExistence type="predicted"/>
<sequence>MATLQPNGLLRTGHIETGNMMEKCVENVGDYVEKSEEKDVENVLSEVLHKGLGHIQRDSQSDDAESGLSHSDNTPQHVYLMKGHHNLLKEHLQLATAEKGRLEETAAELVEKSEKLKYELAEARAAIRNRDEVMALLEGQLSRLEEKYTRSMEESQKYKLRLGNLEQELKHLKEVCNKYEEEKIHLTEIIRLKEMEKINLDKTISAKDEEQKLQTLIGEKEAEQKQHEMEIHMNYIQIEKNKLSDEVNKLERKNEDLRLKLDAVVANNQLLSEEKAALCAKNSLSIKTLQEHSERWKLLYETCMDKLKLLTSSKKTIDQETQINNETGIDIGNLKHEVREIIQNIEEAKEKDYAIWHSKIQEDVVNAVQLLNAEYSRIESSLLKHNDKLEIITEKLLENSSISPAKQLVFSDTGTAARALKLVEELTQLNVDLKVQYQQLKVQLEHRHEELRKKSELMKPSSELGSGEASKLEENLLKENMLLRDQLTQILNHSPEESRELWKQLKAENTKLQEQLNLLVEHIKELEKVGEKESLTSTPKGIDERIESLCKETISKSKITCTDDLIVATSPEHENNSETKEEEIEDDDDEAEFGQSPDILEELDDMEKQEQSPYYARELFDELKNENMQLQKQLDLLVEQIKEKEDFVDKETITDKDLMTEELYLQNIELKNKLAALENCKSDKELCEQQTLTEPLIWEPPEEYHEILNKIKSENEKLKDRLRMLEEHVNYKASLQNKIVMTDDDIWEEAAKYKEENARLKKHISILQNKIRQQKLEDMGEGEFDPLFEEDEEEDEEREYIVENVLQLRDNQKDRSAVLHENKRLQECLNEQAKVRDKETVENLILDKAELEAQLNALRHELTKLQTNVGNEKHNIQTMTEPDMELVHISMENASLQSQLKQLSRKYETKQGELEKSVLLLRESREASSLLLQETRNVSVHENSVLKKELEDVRQQLRNQEQEIARTRNDTSRENQPPKVAELCNLLDHLRKENTELQLQLKKMLSEKEEKDEVDLNCEGLHLNGTASKDCNLSEKTVVNKNIDSISLLLTVGSHIKSNENVDVARNSQSYCTPTIRVQEQCPAVVINDNRHENGIIQHQQYKFPECRNQIPTNSKRRDKDLLSVGFSKSQHRKYSAPDIGSKDEELESMSMQVSGVHTSTTSLKNQMSYMDSHSSSSDLYSDLKQQRPSMHGLSLDNGNSDLGQEPPNRLSFRPNRDAATNTIPSAQSLELQRELQLEKERCRKYQQNVKKLKSDVQILKNKLSENRKPGKTDSNLAVKQNNTNNNNTLIPALQSPSHFDHNMAEFQRQIAELEQKVREENSMRYSLEVQVNKMRYELQEKLQLEKELTMLQNRLEKDFVSRYELEQLRNSYEVALSRARYEAEMAARDDLNEKLCQINSFIEKQVQEQTRLSQLRNTTETQIKQDFQETRLKLLSELAKVQASLQAKGEEEKELREKCEKLTRECEKKQEIRRKKLIEKSYNVNLTPNSNLKEKEVNSKGYMLDMRSPLHRPTAVQPILNPISSSSVTTATTQVADSWPSEHPFSHILRRELERSIRKHTRTDSLTEHPASSGSAQPTASDEHLEILKKKYFLH</sequence>
<feature type="compositionally biased region" description="Polar residues" evidence="2">
    <location>
        <begin position="1571"/>
        <end position="1581"/>
    </location>
</feature>
<feature type="coiled-coil region" evidence="1">
    <location>
        <begin position="1439"/>
        <end position="1473"/>
    </location>
</feature>
<keyword evidence="4" id="KW-1185">Reference proteome</keyword>
<evidence type="ECO:0000256" key="2">
    <source>
        <dbReference type="SAM" id="MobiDB-lite"/>
    </source>
</evidence>
<feature type="region of interest" description="Disordered" evidence="2">
    <location>
        <begin position="54"/>
        <end position="76"/>
    </location>
</feature>
<feature type="coiled-coil region" evidence="1">
    <location>
        <begin position="92"/>
        <end position="274"/>
    </location>
</feature>